<keyword evidence="2" id="KW-1185">Reference proteome</keyword>
<protein>
    <submittedName>
        <fullName evidence="1">Uncharacterized protein</fullName>
    </submittedName>
</protein>
<comment type="caution">
    <text evidence="1">The sequence shown here is derived from an EMBL/GenBank/DDBJ whole genome shotgun (WGS) entry which is preliminary data.</text>
</comment>
<evidence type="ECO:0000313" key="2">
    <source>
        <dbReference type="Proteomes" id="UP000033874"/>
    </source>
</evidence>
<accession>A0A0M3AJA8</accession>
<dbReference type="Proteomes" id="UP000033874">
    <property type="component" value="Unassembled WGS sequence"/>
</dbReference>
<proteinExistence type="predicted"/>
<dbReference type="EMBL" id="LBIC01000012">
    <property type="protein sequence ID" value="KKW90177.1"/>
    <property type="molecule type" value="Genomic_DNA"/>
</dbReference>
<name>A0A0M3AJA8_9SPHN</name>
<evidence type="ECO:0000313" key="1">
    <source>
        <dbReference type="EMBL" id="KKW90177.1"/>
    </source>
</evidence>
<dbReference type="PATRIC" id="fig|56193.3.peg.4703"/>
<dbReference type="AlphaFoldDB" id="A0A0M3AJA8"/>
<gene>
    <name evidence="1" type="ORF">YP76_22370</name>
</gene>
<organism evidence="1 2">
    <name type="scientific">Sphingobium chungbukense</name>
    <dbReference type="NCBI Taxonomy" id="56193"/>
    <lineage>
        <taxon>Bacteria</taxon>
        <taxon>Pseudomonadati</taxon>
        <taxon>Pseudomonadota</taxon>
        <taxon>Alphaproteobacteria</taxon>
        <taxon>Sphingomonadales</taxon>
        <taxon>Sphingomonadaceae</taxon>
        <taxon>Sphingobium</taxon>
    </lineage>
</organism>
<sequence length="407" mass="41815">MTCLVAANPALAADDSDDVEKIGIAAALGITAADGKTTLGTGAGAIEAALLESDAINRAGATIVALTRSRIGTNGVLLLTRSETINSAAYYATKTRLEAVHAYVTGIKETHMCKDPKKADGAKKDDGDQEKKDKIKGLYVGTLDNKVVNLSVGDIIPAVATSTSFASIPLVVEDRALLAAILLNQRATLDGVPTKKDGAAETRAVENSAGLAKWKAADIFGNASTGLALQIPSEAQGDPANSGILKSYNGMLSDADALRHCAEDTKVKAAVAAVDAYALALNAVTDKAPVAPLALAVQQEKLYDPDKDATLKAPMTLRISVEQSGGTSRTRSGLLYTLGVPGAALVSAGLLVSFRLIDTAKGSTEIAGIVRCAIPPAKMGSIKRFARANDPTSGRTPPTATCSYIAG</sequence>
<reference evidence="1 2" key="1">
    <citation type="submission" date="2015-04" db="EMBL/GenBank/DDBJ databases">
        <title>Genome sequence of aromatic hydrocarbons-degrading Sphingobium chungbukense DJ77.</title>
        <authorList>
            <person name="Kim Y.-C."/>
            <person name="Chae J.-C."/>
        </authorList>
    </citation>
    <scope>NUCLEOTIDE SEQUENCE [LARGE SCALE GENOMIC DNA]</scope>
    <source>
        <strain evidence="1 2">DJ77</strain>
    </source>
</reference>